<name>A0A2N5CFR9_9BURK</name>
<comment type="similarity">
    <text evidence="2 10">Belongs to the GSP K family.</text>
</comment>
<keyword evidence="9 10" id="KW-0472">Membrane</keyword>
<dbReference type="PANTHER" id="PTHR38831">
    <property type="entry name" value="TYPE II SECRETION SYSTEM PROTEIN K"/>
    <property type="match status" value="1"/>
</dbReference>
<evidence type="ECO:0000256" key="9">
    <source>
        <dbReference type="ARBA" id="ARBA00023136"/>
    </source>
</evidence>
<evidence type="ECO:0000259" key="13">
    <source>
        <dbReference type="Pfam" id="PF03934"/>
    </source>
</evidence>
<keyword evidence="4 10" id="KW-1003">Cell membrane</keyword>
<comment type="caution">
    <text evidence="15">The sequence shown here is derived from an EMBL/GenBank/DDBJ whole genome shotgun (WGS) entry which is preliminary data.</text>
</comment>
<evidence type="ECO:0000256" key="1">
    <source>
        <dbReference type="ARBA" id="ARBA00004533"/>
    </source>
</evidence>
<evidence type="ECO:0000259" key="14">
    <source>
        <dbReference type="Pfam" id="PF21687"/>
    </source>
</evidence>
<evidence type="ECO:0000256" key="8">
    <source>
        <dbReference type="ARBA" id="ARBA00022989"/>
    </source>
</evidence>
<keyword evidence="5 10" id="KW-0997">Cell inner membrane</keyword>
<feature type="compositionally biased region" description="Pro residues" evidence="11">
    <location>
        <begin position="1"/>
        <end position="13"/>
    </location>
</feature>
<keyword evidence="3 10" id="KW-0813">Transport</keyword>
<feature type="domain" description="T2SS protein K second SAM-like" evidence="13">
    <location>
        <begin position="250"/>
        <end position="308"/>
    </location>
</feature>
<dbReference type="Proteomes" id="UP000234341">
    <property type="component" value="Unassembled WGS sequence"/>
</dbReference>
<dbReference type="Gene3D" id="3.30.1300.30">
    <property type="entry name" value="GSPII I/J protein-like"/>
    <property type="match status" value="1"/>
</dbReference>
<feature type="domain" description="T2SS protein K first SAM-like" evidence="14">
    <location>
        <begin position="148"/>
        <end position="246"/>
    </location>
</feature>
<evidence type="ECO:0000256" key="5">
    <source>
        <dbReference type="ARBA" id="ARBA00022519"/>
    </source>
</evidence>
<keyword evidence="6 12" id="KW-0812">Transmembrane</keyword>
<dbReference type="SUPFAM" id="SSF54523">
    <property type="entry name" value="Pili subunits"/>
    <property type="match status" value="1"/>
</dbReference>
<dbReference type="PIRSF" id="PIRSF002786">
    <property type="entry name" value="XcpX"/>
    <property type="match status" value="1"/>
</dbReference>
<dbReference type="InterPro" id="IPR045584">
    <property type="entry name" value="Pilin-like"/>
</dbReference>
<dbReference type="InterPro" id="IPR005628">
    <property type="entry name" value="GspK"/>
</dbReference>
<reference evidence="15 16" key="1">
    <citation type="submission" date="2017-12" db="EMBL/GenBank/DDBJ databases">
        <title>Genome sequence of the active heterotrophic nitrifier-denitrifier, Cupriavidus pauculus UM1.</title>
        <authorList>
            <person name="Putonti C."/>
            <person name="Castignetti D."/>
        </authorList>
    </citation>
    <scope>NUCLEOTIDE SEQUENCE [LARGE SCALE GENOMIC DNA]</scope>
    <source>
        <strain evidence="15 16">UM1</strain>
    </source>
</reference>
<evidence type="ECO:0000256" key="2">
    <source>
        <dbReference type="ARBA" id="ARBA00007246"/>
    </source>
</evidence>
<gene>
    <name evidence="15" type="ORF">CYJ10_04805</name>
</gene>
<dbReference type="STRING" id="82633.GCA_000974605_05618"/>
<feature type="region of interest" description="Disordered" evidence="11">
    <location>
        <begin position="1"/>
        <end position="35"/>
    </location>
</feature>
<dbReference type="GO" id="GO:0009306">
    <property type="term" value="P:protein secretion"/>
    <property type="evidence" value="ECO:0007669"/>
    <property type="project" value="InterPro"/>
</dbReference>
<dbReference type="InterPro" id="IPR049031">
    <property type="entry name" value="T2SSK_SAM-like_1st"/>
</dbReference>
<dbReference type="GO" id="GO:0005886">
    <property type="term" value="C:plasma membrane"/>
    <property type="evidence" value="ECO:0007669"/>
    <property type="project" value="UniProtKB-SubCell"/>
</dbReference>
<evidence type="ECO:0000313" key="16">
    <source>
        <dbReference type="Proteomes" id="UP000234341"/>
    </source>
</evidence>
<evidence type="ECO:0000256" key="6">
    <source>
        <dbReference type="ARBA" id="ARBA00022692"/>
    </source>
</evidence>
<dbReference type="EMBL" id="PJRP01000002">
    <property type="protein sequence ID" value="PLQ01035.1"/>
    <property type="molecule type" value="Genomic_DNA"/>
</dbReference>
<dbReference type="InterPro" id="IPR038072">
    <property type="entry name" value="GspK_central_sf"/>
</dbReference>
<evidence type="ECO:0000256" key="4">
    <source>
        <dbReference type="ARBA" id="ARBA00022475"/>
    </source>
</evidence>
<protein>
    <recommendedName>
        <fullName evidence="10">Type II secretion system protein K</fullName>
    </recommendedName>
</protein>
<feature type="transmembrane region" description="Helical" evidence="12">
    <location>
        <begin position="41"/>
        <end position="62"/>
    </location>
</feature>
<keyword evidence="7" id="KW-0653">Protein transport</keyword>
<dbReference type="Pfam" id="PF03934">
    <property type="entry name" value="T2SSK"/>
    <property type="match status" value="1"/>
</dbReference>
<dbReference type="NCBIfam" id="NF037980">
    <property type="entry name" value="T2SS_GspK"/>
    <property type="match status" value="1"/>
</dbReference>
<dbReference type="SUPFAM" id="SSF158544">
    <property type="entry name" value="GspK insert domain-like"/>
    <property type="match status" value="1"/>
</dbReference>
<evidence type="ECO:0000256" key="7">
    <source>
        <dbReference type="ARBA" id="ARBA00022927"/>
    </source>
</evidence>
<evidence type="ECO:0000256" key="10">
    <source>
        <dbReference type="PIRNR" id="PIRNR002786"/>
    </source>
</evidence>
<evidence type="ECO:0000313" key="15">
    <source>
        <dbReference type="EMBL" id="PLQ01035.1"/>
    </source>
</evidence>
<dbReference type="InterPro" id="IPR049179">
    <property type="entry name" value="T2SSK_SAM-like_2nd"/>
</dbReference>
<organism evidence="15 16">
    <name type="scientific">Cupriavidus pauculus</name>
    <dbReference type="NCBI Taxonomy" id="82633"/>
    <lineage>
        <taxon>Bacteria</taxon>
        <taxon>Pseudomonadati</taxon>
        <taxon>Pseudomonadota</taxon>
        <taxon>Betaproteobacteria</taxon>
        <taxon>Burkholderiales</taxon>
        <taxon>Burkholderiaceae</taxon>
        <taxon>Cupriavidus</taxon>
    </lineage>
</organism>
<accession>A0A2N5CFR9</accession>
<evidence type="ECO:0000256" key="11">
    <source>
        <dbReference type="SAM" id="MobiDB-lite"/>
    </source>
</evidence>
<comment type="subcellular location">
    <subcellularLocation>
        <location evidence="1 10">Cell inner membrane</location>
    </subcellularLocation>
</comment>
<sequence>MTRAPFPSPPEPTPRLSTPPLSAPPVPTHSLSRHTRRQQGAAVVTALLMVTLAVVVVSGMLWRQQVQIRSIENQRLVAQAAWIERAAVDWSRLILRDDRRRSQVDYLGEPWSVPVAETRLSDFLGAGVSTAEGGETSFVSGRILDAQARFNLTNLYNIEQANGAGRMVSINGVSLQAFRRLLQTLGMNPGLAEPTVRYFVRAARGVPSDGQPAPRPPDSVEDLLAIPGYTPAMVAALESFVTVLPQRTAVNANTADAEVLSAVIDQLPLDRARELVRQRDRAYFNNISDVTTQLHGIAPQATIDNDTIDVLTHYFLIYGLVRHERARRLKVSLVYRSDGFGGGNNTRIIWTRDADAMPEQR</sequence>
<dbReference type="OrthoDB" id="5293133at2"/>
<dbReference type="Pfam" id="PF21687">
    <property type="entry name" value="T2SSK_1st"/>
    <property type="match status" value="1"/>
</dbReference>
<keyword evidence="8 12" id="KW-1133">Transmembrane helix</keyword>
<evidence type="ECO:0000256" key="3">
    <source>
        <dbReference type="ARBA" id="ARBA00022448"/>
    </source>
</evidence>
<proteinExistence type="inferred from homology"/>
<evidence type="ECO:0000256" key="12">
    <source>
        <dbReference type="SAM" id="Phobius"/>
    </source>
</evidence>
<dbReference type="PANTHER" id="PTHR38831:SF1">
    <property type="entry name" value="TYPE II SECRETION SYSTEM PROTEIN K-RELATED"/>
    <property type="match status" value="1"/>
</dbReference>
<dbReference type="AlphaFoldDB" id="A0A2N5CFR9"/>